<evidence type="ECO:0000313" key="2">
    <source>
        <dbReference type="EMBL" id="AGW45704.1"/>
    </source>
</evidence>
<dbReference type="InterPro" id="IPR039761">
    <property type="entry name" value="Bms1/Tsr1"/>
</dbReference>
<dbReference type="GO" id="GO:0000479">
    <property type="term" value="P:endonucleolytic cleavage of tricistronic rRNA transcript (SSU-rRNA, 5.8S rRNA, LSU-rRNA)"/>
    <property type="evidence" value="ECO:0007669"/>
    <property type="project" value="TreeGrafter"/>
</dbReference>
<dbReference type="PANTHER" id="PTHR12858:SF1">
    <property type="entry name" value="PRE-RRNA-PROCESSING PROTEIN TSR1 HOMOLOG"/>
    <property type="match status" value="1"/>
</dbReference>
<dbReference type="SMART" id="SM01362">
    <property type="entry name" value="DUF663"/>
    <property type="match status" value="1"/>
</dbReference>
<dbReference type="InterPro" id="IPR007034">
    <property type="entry name" value="BMS1_TSR1_C"/>
</dbReference>
<organism evidence="2">
    <name type="scientific">Barbatospora ambicaudata</name>
    <dbReference type="NCBI Taxonomy" id="1402965"/>
    <lineage>
        <taxon>Eukaryota</taxon>
        <taxon>Fungi</taxon>
        <taxon>Fungi incertae sedis</taxon>
        <taxon>Zoopagomycota</taxon>
        <taxon>Kickxellomycotina</taxon>
        <taxon>Kickxellomycotina incertae sedis</taxon>
        <taxon>Barbatosporaceae</taxon>
        <taxon>Barbatospora</taxon>
    </lineage>
</organism>
<dbReference type="GO" id="GO:0034511">
    <property type="term" value="F:U3 snoRNA binding"/>
    <property type="evidence" value="ECO:0007669"/>
    <property type="project" value="TreeGrafter"/>
</dbReference>
<gene>
    <name evidence="2" type="primary">TSR1</name>
</gene>
<name>U3PM80_9FUNG</name>
<sequence length="255" mass="28623">IDYARIFQFESFKRTQQRVVRQARSAPVAVGTRATLVLRQVPAVALDGFVASGVPAATSAEFRPLCVFGLLQHEHQMSVLHFTVSRTDNYTAPIRSKDPLVMQYGFRRYLVHPIYSQNSRGGPGTNNVHKYERFLQPGRTSVATVYAPIQFGKVPVQLYKHNDYNSAKYPAALTEPSEKDPGTAMQLVATGTFTEVNPARVLAKRIVLTGHPYKVHKRGAVVRFMFFNPQDIDWFKPVQLSTKYGRSGHIKESLG</sequence>
<dbReference type="GO" id="GO:0005525">
    <property type="term" value="F:GTP binding"/>
    <property type="evidence" value="ECO:0007669"/>
    <property type="project" value="TreeGrafter"/>
</dbReference>
<dbReference type="PANTHER" id="PTHR12858">
    <property type="entry name" value="RIBOSOME BIOGENESIS PROTEIN"/>
    <property type="match status" value="1"/>
</dbReference>
<evidence type="ECO:0000259" key="1">
    <source>
        <dbReference type="SMART" id="SM01362"/>
    </source>
</evidence>
<reference evidence="2" key="1">
    <citation type="journal article" date="2013" name="Persoonia">
        <title>Examining new phylogenetic markers to uncover the evolutionary history of early-diverging fungi: comparing MCM7, TSR1 and rRNA genes for single- and multi-gene analyses of the Kickxellomycotina.</title>
        <authorList>
            <person name="Tretter E.D."/>
            <person name="Johnson E.M."/>
            <person name="Wang Y."/>
            <person name="Kandel P."/>
            <person name="White M.M."/>
        </authorList>
    </citation>
    <scope>NUCLEOTIDE SEQUENCE</scope>
    <source>
        <strain evidence="2">TN-49-W4a</strain>
    </source>
</reference>
<accession>U3PM80</accession>
<feature type="domain" description="Ribosome biogenesis protein BMS1/TSR1 C-terminal" evidence="1">
    <location>
        <begin position="1"/>
        <end position="254"/>
    </location>
</feature>
<dbReference type="GO" id="GO:0030688">
    <property type="term" value="C:preribosome, small subunit precursor"/>
    <property type="evidence" value="ECO:0007669"/>
    <property type="project" value="TreeGrafter"/>
</dbReference>
<dbReference type="EMBL" id="KC297633">
    <property type="protein sequence ID" value="AGW45704.1"/>
    <property type="molecule type" value="Genomic_DNA"/>
</dbReference>
<dbReference type="GO" id="GO:0000462">
    <property type="term" value="P:maturation of SSU-rRNA from tricistronic rRNA transcript (SSU-rRNA, 5.8S rRNA, LSU-rRNA)"/>
    <property type="evidence" value="ECO:0007669"/>
    <property type="project" value="TreeGrafter"/>
</dbReference>
<feature type="non-terminal residue" evidence="2">
    <location>
        <position position="255"/>
    </location>
</feature>
<proteinExistence type="predicted"/>
<dbReference type="Pfam" id="PF04950">
    <property type="entry name" value="RIBIOP_C"/>
    <property type="match status" value="1"/>
</dbReference>
<dbReference type="GO" id="GO:0003924">
    <property type="term" value="F:GTPase activity"/>
    <property type="evidence" value="ECO:0007669"/>
    <property type="project" value="TreeGrafter"/>
</dbReference>
<feature type="non-terminal residue" evidence="2">
    <location>
        <position position="1"/>
    </location>
</feature>
<protein>
    <submittedName>
        <fullName evidence="2">Ribosome biogenesis protein TSR1</fullName>
    </submittedName>
</protein>
<dbReference type="AlphaFoldDB" id="U3PM80"/>